<feature type="domain" description="Radical SAM core" evidence="7">
    <location>
        <begin position="336"/>
        <end position="562"/>
    </location>
</feature>
<dbReference type="InterPro" id="IPR058240">
    <property type="entry name" value="rSAM_sf"/>
</dbReference>
<proteinExistence type="predicted"/>
<accession>A0A0S4LJ64</accession>
<name>A0A0S4LJ64_9BACT</name>
<gene>
    <name evidence="8" type="ORF">COMA1_30194</name>
</gene>
<evidence type="ECO:0000259" key="6">
    <source>
        <dbReference type="PROSITE" id="PS51332"/>
    </source>
</evidence>
<keyword evidence="5" id="KW-0411">Iron-sulfur</keyword>
<dbReference type="SFLD" id="SFLDS00029">
    <property type="entry name" value="Radical_SAM"/>
    <property type="match status" value="1"/>
</dbReference>
<dbReference type="GO" id="GO:0005829">
    <property type="term" value="C:cytosol"/>
    <property type="evidence" value="ECO:0007669"/>
    <property type="project" value="TreeGrafter"/>
</dbReference>
<dbReference type="Gene3D" id="3.40.50.280">
    <property type="entry name" value="Cobalamin-binding domain"/>
    <property type="match status" value="1"/>
</dbReference>
<evidence type="ECO:0000313" key="9">
    <source>
        <dbReference type="Proteomes" id="UP000199032"/>
    </source>
</evidence>
<dbReference type="InterPro" id="IPR007197">
    <property type="entry name" value="rSAM"/>
</dbReference>
<keyword evidence="9" id="KW-1185">Reference proteome</keyword>
<comment type="cofactor">
    <cofactor evidence="1">
        <name>[4Fe-4S] cluster</name>
        <dbReference type="ChEBI" id="CHEBI:49883"/>
    </cofactor>
</comment>
<dbReference type="RefSeq" id="WP_090749240.1">
    <property type="nucleotide sequence ID" value="NZ_CZQA01000009.1"/>
</dbReference>
<feature type="domain" description="B12-binding" evidence="6">
    <location>
        <begin position="204"/>
        <end position="296"/>
    </location>
</feature>
<dbReference type="OrthoDB" id="9762608at2"/>
<evidence type="ECO:0000256" key="4">
    <source>
        <dbReference type="ARBA" id="ARBA00023004"/>
    </source>
</evidence>
<dbReference type="GO" id="GO:0031419">
    <property type="term" value="F:cobalamin binding"/>
    <property type="evidence" value="ECO:0007669"/>
    <property type="project" value="InterPro"/>
</dbReference>
<dbReference type="GO" id="GO:0003824">
    <property type="term" value="F:catalytic activity"/>
    <property type="evidence" value="ECO:0007669"/>
    <property type="project" value="InterPro"/>
</dbReference>
<dbReference type="Pfam" id="PF04055">
    <property type="entry name" value="Radical_SAM"/>
    <property type="match status" value="1"/>
</dbReference>
<evidence type="ECO:0000256" key="5">
    <source>
        <dbReference type="ARBA" id="ARBA00023014"/>
    </source>
</evidence>
<dbReference type="PANTHER" id="PTHR43409:SF7">
    <property type="entry name" value="BLL1977 PROTEIN"/>
    <property type="match status" value="1"/>
</dbReference>
<dbReference type="InterPro" id="IPR006158">
    <property type="entry name" value="Cobalamin-bd"/>
</dbReference>
<dbReference type="PROSITE" id="PS51918">
    <property type="entry name" value="RADICAL_SAM"/>
    <property type="match status" value="1"/>
</dbReference>
<dbReference type="STRING" id="1742972.COMA1_30194"/>
<reference evidence="8 9" key="1">
    <citation type="submission" date="2015-10" db="EMBL/GenBank/DDBJ databases">
        <authorList>
            <person name="Gilbert D.G."/>
        </authorList>
    </citation>
    <scope>NUCLEOTIDE SEQUENCE [LARGE SCALE GENOMIC DNA]</scope>
    <source>
        <strain evidence="8">COMA1</strain>
    </source>
</reference>
<dbReference type="PROSITE" id="PS51332">
    <property type="entry name" value="B12_BINDING"/>
    <property type="match status" value="1"/>
</dbReference>
<dbReference type="GO" id="GO:0051536">
    <property type="term" value="F:iron-sulfur cluster binding"/>
    <property type="evidence" value="ECO:0007669"/>
    <property type="project" value="UniProtKB-KW"/>
</dbReference>
<dbReference type="SUPFAM" id="SSF52242">
    <property type="entry name" value="Cobalamin (vitamin B12)-binding domain"/>
    <property type="match status" value="1"/>
</dbReference>
<dbReference type="PANTHER" id="PTHR43409">
    <property type="entry name" value="ANAEROBIC MAGNESIUM-PROTOPORPHYRIN IX MONOMETHYL ESTER CYCLASE-RELATED"/>
    <property type="match status" value="1"/>
</dbReference>
<dbReference type="SUPFAM" id="SSF102114">
    <property type="entry name" value="Radical SAM enzymes"/>
    <property type="match status" value="1"/>
</dbReference>
<evidence type="ECO:0000259" key="7">
    <source>
        <dbReference type="PROSITE" id="PS51918"/>
    </source>
</evidence>
<dbReference type="InterPro" id="IPR051198">
    <property type="entry name" value="BchE-like"/>
</dbReference>
<dbReference type="SFLD" id="SFLDG01082">
    <property type="entry name" value="B12-binding_domain_containing"/>
    <property type="match status" value="1"/>
</dbReference>
<dbReference type="SMART" id="SM00729">
    <property type="entry name" value="Elp3"/>
    <property type="match status" value="1"/>
</dbReference>
<evidence type="ECO:0000256" key="2">
    <source>
        <dbReference type="ARBA" id="ARBA00022691"/>
    </source>
</evidence>
<dbReference type="GO" id="GO:0046872">
    <property type="term" value="F:metal ion binding"/>
    <property type="evidence" value="ECO:0007669"/>
    <property type="project" value="UniProtKB-KW"/>
</dbReference>
<dbReference type="Gene3D" id="3.80.30.20">
    <property type="entry name" value="tm_1862 like domain"/>
    <property type="match status" value="1"/>
</dbReference>
<evidence type="ECO:0000313" key="8">
    <source>
        <dbReference type="EMBL" id="CUS36701.1"/>
    </source>
</evidence>
<dbReference type="InterPro" id="IPR023404">
    <property type="entry name" value="rSAM_horseshoe"/>
</dbReference>
<keyword evidence="4" id="KW-0408">Iron</keyword>
<dbReference type="InterPro" id="IPR006638">
    <property type="entry name" value="Elp3/MiaA/NifB-like_rSAM"/>
</dbReference>
<sequence length="650" mass="74418">MSSNGLVQIDGLVPIKKEDRKKSKVMLLFPPEWVPTAPYLALPSLTAVLREAGHTVIQRDINIGMWDHFFSMEFLIWVKARLGMQLKGLQAKEKAGALTEQEMNQLAVVEQTYERDVFDLADRAEDAKQIVRGERFYQAEILEGALNTFRETMAYISAAYYPASLVFYPMESNLGYRPGVSKEVFACLEDEQVNVYRDLCNQLVLPEVAKEQPDVIGISIGTQMQLLAGLTFAKLIKESFPGIHVLVGGNIITRLQEDLVHHERFFTDVFDSAILYEGEHALLWLLEALNGQRPITSVPNLIYRDTSGLHRNSEVYTEKTQSLPLPDFDGMPLDRYFVPELIIPYLATRGCYWGRCTFCDHGQGYFDQYRGMPAQLVVDQIKTLRDKYQCRHFLFSDESYPPALFKKVSQLLVDQDVGIKWTTLIRFEESLQEQAMWDLAAKAGCCTLYYGMESANERVLNLMDKHAKKSVIQRNLEMAAKSGIWNHVMAFYGFPGETFEEAMETRQFVLENQPVIHSLELFYFVAYRHTPMVRHPEQFGITIHKQEEYDLPLDYYYTLNDPSTLSCLDAMQLCEEFYKRDFHPWAVRVNSREHVFLYISKYGTNQLPQIYAQQTQPVGSADGVSGLITWPVAQSSGDEGMSRVTSHEAS</sequence>
<protein>
    <submittedName>
        <fullName evidence="8">Uncharacterized protein</fullName>
    </submittedName>
</protein>
<evidence type="ECO:0000256" key="3">
    <source>
        <dbReference type="ARBA" id="ARBA00022723"/>
    </source>
</evidence>
<dbReference type="AlphaFoldDB" id="A0A0S4LJ64"/>
<dbReference type="Proteomes" id="UP000199032">
    <property type="component" value="Unassembled WGS sequence"/>
</dbReference>
<dbReference type="InterPro" id="IPR036724">
    <property type="entry name" value="Cobalamin-bd_sf"/>
</dbReference>
<keyword evidence="3" id="KW-0479">Metal-binding</keyword>
<evidence type="ECO:0000256" key="1">
    <source>
        <dbReference type="ARBA" id="ARBA00001966"/>
    </source>
</evidence>
<keyword evidence="2" id="KW-0949">S-adenosyl-L-methionine</keyword>
<organism evidence="8 9">
    <name type="scientific">Candidatus Nitrospira nitrosa</name>
    <dbReference type="NCBI Taxonomy" id="1742972"/>
    <lineage>
        <taxon>Bacteria</taxon>
        <taxon>Pseudomonadati</taxon>
        <taxon>Nitrospirota</taxon>
        <taxon>Nitrospiria</taxon>
        <taxon>Nitrospirales</taxon>
        <taxon>Nitrospiraceae</taxon>
        <taxon>Nitrospira</taxon>
    </lineage>
</organism>
<dbReference type="EMBL" id="CZQA01000009">
    <property type="protein sequence ID" value="CUS36701.1"/>
    <property type="molecule type" value="Genomic_DNA"/>
</dbReference>